<gene>
    <name evidence="1" type="ORF">CCMP2556_LOCUS6914</name>
</gene>
<name>A0ABP0IIZ0_9DINO</name>
<evidence type="ECO:0000313" key="2">
    <source>
        <dbReference type="Proteomes" id="UP001642484"/>
    </source>
</evidence>
<comment type="caution">
    <text evidence="1">The sequence shown here is derived from an EMBL/GenBank/DDBJ whole genome shotgun (WGS) entry which is preliminary data.</text>
</comment>
<feature type="non-terminal residue" evidence="1">
    <location>
        <position position="154"/>
    </location>
</feature>
<dbReference type="EMBL" id="CAXAMN010003038">
    <property type="protein sequence ID" value="CAK9002571.1"/>
    <property type="molecule type" value="Genomic_DNA"/>
</dbReference>
<keyword evidence="2" id="KW-1185">Reference proteome</keyword>
<evidence type="ECO:0000313" key="1">
    <source>
        <dbReference type="EMBL" id="CAK9002571.1"/>
    </source>
</evidence>
<sequence length="154" mass="17184">PSADPSTTRGQALKLHWIDTIRILQCKNDANWCYLNAGLISMIWTLVHSAHFDEYTSSAAWNAVQGMLASVKTDEPTALFSLPQLADLFLGKPSGEQRDIGEFTSEILLWGKSAQTSQAWERRLETKDGITCFEAGSESQPVALVHLYELDREK</sequence>
<evidence type="ECO:0008006" key="3">
    <source>
        <dbReference type="Google" id="ProtNLM"/>
    </source>
</evidence>
<organism evidence="1 2">
    <name type="scientific">Durusdinium trenchii</name>
    <dbReference type="NCBI Taxonomy" id="1381693"/>
    <lineage>
        <taxon>Eukaryota</taxon>
        <taxon>Sar</taxon>
        <taxon>Alveolata</taxon>
        <taxon>Dinophyceae</taxon>
        <taxon>Suessiales</taxon>
        <taxon>Symbiodiniaceae</taxon>
        <taxon>Durusdinium</taxon>
    </lineage>
</organism>
<proteinExistence type="predicted"/>
<reference evidence="1 2" key="1">
    <citation type="submission" date="2024-02" db="EMBL/GenBank/DDBJ databases">
        <authorList>
            <person name="Chen Y."/>
            <person name="Shah S."/>
            <person name="Dougan E. K."/>
            <person name="Thang M."/>
            <person name="Chan C."/>
        </authorList>
    </citation>
    <scope>NUCLEOTIDE SEQUENCE [LARGE SCALE GENOMIC DNA]</scope>
</reference>
<dbReference type="Proteomes" id="UP001642484">
    <property type="component" value="Unassembled WGS sequence"/>
</dbReference>
<feature type="non-terminal residue" evidence="1">
    <location>
        <position position="1"/>
    </location>
</feature>
<protein>
    <recommendedName>
        <fullName evidence="3">Ubiquitinyl hydrolase 1</fullName>
    </recommendedName>
</protein>
<accession>A0ABP0IIZ0</accession>